<comment type="caution">
    <text evidence="19">The sequence shown here is derived from an EMBL/GenBank/DDBJ whole genome shotgun (WGS) entry which is preliminary data.</text>
</comment>
<evidence type="ECO:0000313" key="19">
    <source>
        <dbReference type="EMBL" id="CAE6473738.1"/>
    </source>
</evidence>
<feature type="compositionally biased region" description="Low complexity" evidence="16">
    <location>
        <begin position="992"/>
        <end position="1014"/>
    </location>
</feature>
<dbReference type="GO" id="GO:0005198">
    <property type="term" value="F:structural molecule activity"/>
    <property type="evidence" value="ECO:0007669"/>
    <property type="project" value="TreeGrafter"/>
</dbReference>
<dbReference type="PROSITE" id="PS50294">
    <property type="entry name" value="WD_REPEATS_REGION"/>
    <property type="match status" value="1"/>
</dbReference>
<feature type="compositionally biased region" description="Pro residues" evidence="16">
    <location>
        <begin position="1080"/>
        <end position="1108"/>
    </location>
</feature>
<evidence type="ECO:0000256" key="3">
    <source>
        <dbReference type="ARBA" id="ARBA00009358"/>
    </source>
</evidence>
<dbReference type="GO" id="GO:0007029">
    <property type="term" value="P:endoplasmic reticulum organization"/>
    <property type="evidence" value="ECO:0007669"/>
    <property type="project" value="TreeGrafter"/>
</dbReference>
<evidence type="ECO:0000256" key="16">
    <source>
        <dbReference type="SAM" id="MobiDB-lite"/>
    </source>
</evidence>
<dbReference type="Proteomes" id="UP000663846">
    <property type="component" value="Unassembled WGS sequence"/>
</dbReference>
<evidence type="ECO:0000256" key="11">
    <source>
        <dbReference type="ARBA" id="ARBA00022927"/>
    </source>
</evidence>
<dbReference type="Pfam" id="PF07304">
    <property type="entry name" value="SRA1"/>
    <property type="match status" value="1"/>
</dbReference>
<keyword evidence="12" id="KW-0472">Membrane</keyword>
<evidence type="ECO:0000256" key="15">
    <source>
        <dbReference type="PROSITE-ProRule" id="PRU00221"/>
    </source>
</evidence>
<dbReference type="GO" id="GO:0030127">
    <property type="term" value="C:COPII vesicle coat"/>
    <property type="evidence" value="ECO:0007669"/>
    <property type="project" value="TreeGrafter"/>
</dbReference>
<evidence type="ECO:0000259" key="17">
    <source>
        <dbReference type="Pfam" id="PF07304"/>
    </source>
</evidence>
<dbReference type="GO" id="GO:0015031">
    <property type="term" value="P:protein transport"/>
    <property type="evidence" value="ECO:0007669"/>
    <property type="project" value="UniProtKB-KW"/>
</dbReference>
<dbReference type="InterPro" id="IPR009917">
    <property type="entry name" value="SRA1/Sec31"/>
</dbReference>
<dbReference type="GO" id="GO:0070971">
    <property type="term" value="C:endoplasmic reticulum exit site"/>
    <property type="evidence" value="ECO:0007669"/>
    <property type="project" value="TreeGrafter"/>
</dbReference>
<keyword evidence="9" id="KW-0256">Endoplasmic reticulum</keyword>
<accession>A0A8H3GXV5</accession>
<feature type="compositionally biased region" description="Low complexity" evidence="16">
    <location>
        <begin position="1257"/>
        <end position="1267"/>
    </location>
</feature>
<evidence type="ECO:0000256" key="2">
    <source>
        <dbReference type="ARBA" id="ARBA00004397"/>
    </source>
</evidence>
<evidence type="ECO:0000256" key="12">
    <source>
        <dbReference type="ARBA" id="ARBA00023136"/>
    </source>
</evidence>
<evidence type="ECO:0000256" key="14">
    <source>
        <dbReference type="ARBA" id="ARBA00025471"/>
    </source>
</evidence>
<proteinExistence type="inferred from homology"/>
<feature type="compositionally biased region" description="Low complexity" evidence="16">
    <location>
        <begin position="1173"/>
        <end position="1185"/>
    </location>
</feature>
<evidence type="ECO:0000313" key="20">
    <source>
        <dbReference type="Proteomes" id="UP000663846"/>
    </source>
</evidence>
<dbReference type="PANTHER" id="PTHR13923">
    <property type="entry name" value="SEC31-RELATED PROTEIN"/>
    <property type="match status" value="1"/>
</dbReference>
<dbReference type="GO" id="GO:0090110">
    <property type="term" value="P:COPII-coated vesicle cargo loading"/>
    <property type="evidence" value="ECO:0007669"/>
    <property type="project" value="TreeGrafter"/>
</dbReference>
<keyword evidence="6" id="KW-0813">Transport</keyword>
<evidence type="ECO:0000256" key="8">
    <source>
        <dbReference type="ARBA" id="ARBA00022737"/>
    </source>
</evidence>
<dbReference type="InterPro" id="IPR036322">
    <property type="entry name" value="WD40_repeat_dom_sf"/>
</dbReference>
<feature type="domain" description="Sec16 Sec23-binding" evidence="18">
    <location>
        <begin position="695"/>
        <end position="920"/>
    </location>
</feature>
<dbReference type="Gene3D" id="2.130.10.10">
    <property type="entry name" value="YVTN repeat-like/Quinoprotein amine dehydrogenase"/>
    <property type="match status" value="1"/>
</dbReference>
<evidence type="ECO:0000256" key="9">
    <source>
        <dbReference type="ARBA" id="ARBA00022824"/>
    </source>
</evidence>
<keyword evidence="13" id="KW-0968">Cytoplasmic vesicle</keyword>
<organism evidence="19 20">
    <name type="scientific">Rhizoctonia solani</name>
    <dbReference type="NCBI Taxonomy" id="456999"/>
    <lineage>
        <taxon>Eukaryota</taxon>
        <taxon>Fungi</taxon>
        <taxon>Dikarya</taxon>
        <taxon>Basidiomycota</taxon>
        <taxon>Agaricomycotina</taxon>
        <taxon>Agaricomycetes</taxon>
        <taxon>Cantharellales</taxon>
        <taxon>Ceratobasidiaceae</taxon>
        <taxon>Rhizoctonia</taxon>
    </lineage>
</organism>
<keyword evidence="8" id="KW-0677">Repeat</keyword>
<gene>
    <name evidence="19" type="ORF">RDB_LOCUS180787</name>
</gene>
<feature type="compositionally biased region" description="Pro residues" evidence="16">
    <location>
        <begin position="1235"/>
        <end position="1256"/>
    </location>
</feature>
<keyword evidence="10" id="KW-0931">ER-Golgi transport</keyword>
<evidence type="ECO:0000256" key="13">
    <source>
        <dbReference type="ARBA" id="ARBA00023329"/>
    </source>
</evidence>
<evidence type="ECO:0000256" key="6">
    <source>
        <dbReference type="ARBA" id="ARBA00022448"/>
    </source>
</evidence>
<evidence type="ECO:0000256" key="7">
    <source>
        <dbReference type="ARBA" id="ARBA00022574"/>
    </source>
</evidence>
<dbReference type="InterPro" id="IPR040251">
    <property type="entry name" value="SEC31-like"/>
</dbReference>
<feature type="domain" description="SRA1/Sec31" evidence="17">
    <location>
        <begin position="1275"/>
        <end position="1406"/>
    </location>
</feature>
<feature type="region of interest" description="Disordered" evidence="16">
    <location>
        <begin position="975"/>
        <end position="1307"/>
    </location>
</feature>
<dbReference type="Gene3D" id="1.20.940.10">
    <property type="entry name" value="Functional domain of the splicing factor Prp18"/>
    <property type="match status" value="1"/>
</dbReference>
<feature type="compositionally biased region" description="Polar residues" evidence="16">
    <location>
        <begin position="586"/>
        <end position="603"/>
    </location>
</feature>
<dbReference type="SMART" id="SM00320">
    <property type="entry name" value="WD40"/>
    <property type="match status" value="5"/>
</dbReference>
<keyword evidence="11" id="KW-0653">Protein transport</keyword>
<feature type="repeat" description="WD" evidence="15">
    <location>
        <begin position="275"/>
        <end position="317"/>
    </location>
</feature>
<dbReference type="SUPFAM" id="SSF50978">
    <property type="entry name" value="WD40 repeat-like"/>
    <property type="match status" value="1"/>
</dbReference>
<dbReference type="InterPro" id="IPR015943">
    <property type="entry name" value="WD40/YVTN_repeat-like_dom_sf"/>
</dbReference>
<reference evidence="19" key="1">
    <citation type="submission" date="2021-01" db="EMBL/GenBank/DDBJ databases">
        <authorList>
            <person name="Kaushik A."/>
        </authorList>
    </citation>
    <scope>NUCLEOTIDE SEQUENCE</scope>
    <source>
        <strain evidence="19">AG1-1C</strain>
    </source>
</reference>
<sequence length="1408" mass="147768">MKLKEIVRTATFAWSPGVEPTIATGTVAGALDASFSNDAHLEIWSPELHDRDMTLGAEGGVGPKGKVTISSRFNRLAWGYINPDRPLGVLAAGLESGQLELWDPAQITHETDVSSARLLQNSTHTGPVRALHFNPLQTSLLASGSVGSELYIWDLKNPSTPYTPGARSQRLDGISALGWNAQVAHILASSSLSGYTVVWDLRGKREVVALQYGAGGGPVGGPGAGPGVGGVRRGMSDVAWHPDNATRLITASEDDSQPVIMLWDLRNARAPERILQGHERGVLSISWCPQDPELLLSCGKDNRSLVWNPNSGEIVGQLSPSNNWSFLTSWNPRNPDIFATANYDGSIALHSIQSTAPTSTATTAPKAPANPNDVFDPANFADTADAHNLGSSVNLERAPKWLKPPVGARFGFGGVLVEVTNTGGEDEKKHGKVQIKRVVGESEVVERAKELIKAEEEEGGMKAFVENRAAKATPKEGPEETVVEAAKDSKDTYSTLLALFDSDPKSALIKLVGYDTSPAALDEALAAVRAKTYEPVVSFAAEATHVPHSPVGEEPEGAPAEHDEKDEHDEASEGTDVPGAAPSEVSAFSSDAKQVDAASTATEPSLFGDEPVGATPGPAAGDFFNTLASDNDTLPTRPRAALVPHLSYTGESSAAATIGSRASSVAGDAPPTPSFPAKSFRMHPKKEDATSALVTRALITGNLDTAVELCIQAGRWADALLLAQGEGLVMRTRMAYFDQAGDSAGGYLRVFKGVVQGKKGLAELVRGSEVGEWREMLVVLCRWAEEDAFASLVGELGERVWSAAEMAKDEKREAARVCFMAGKKLDKLIRIWEEEAREEEQAGESQGGNYGVRAKAVQGFVEKAIAFSSAVGFVDSDLSSSANGEKAYPLASLYDQLLEYAQILASQGLVSEAVRYVERVPTGYGDVQWLKGAFEKKVNGTTSTSKGGYAAPATGPYGGAPSGPYGAAAPGPYGSTGYNPPPTQPSAPYGAPPASTSGSYGAPPAPSGPYGAPAPTGPYAPPPSTTPSTVKLGTSYGPQGGYSATGPHPGQQPGYVPPGQQSYAQVPYQNQQPGFRAPMVPVPPPPGPMVPPPPAAIEPPSGPPPPRIIPASQRRDIPGWNDAPNVTVPQRRTPAPPAGPATAITSPFPNSPAPGSPITSGPPRGTGTPQRVMSPSGGPPRGMSPQTGPPRAGASIHPPPRPMSVGYAPPPPSGFASIPPQGAIRTPSLARWRRPPPPSGAYAPPPGQSHPPPPPAAGSSTSWSPQGGPLPPPPGGAPRTGTPTVPPSKAASKAPKYPPGDREHIPDSDRIIFEVLSEHLGKLRQNTPPQQKRMVDDIERRLNVLFDALNCETLSRPVVEQLVTLIQAMQAHDAQGATSIHVDLLTRGSRTDDIGLWMSGVKQLIIRM</sequence>
<protein>
    <recommendedName>
        <fullName evidence="5">Protein transport protein SEC31</fullName>
    </recommendedName>
    <alternativeName>
        <fullName evidence="4">Protein transport protein sec31</fullName>
    </alternativeName>
</protein>
<feature type="compositionally biased region" description="Pro residues" evidence="16">
    <location>
        <begin position="1015"/>
        <end position="1025"/>
    </location>
</feature>
<feature type="compositionally biased region" description="Polar residues" evidence="16">
    <location>
        <begin position="1062"/>
        <end position="1072"/>
    </location>
</feature>
<comment type="similarity">
    <text evidence="3">Belongs to the WD repeat SEC31 family.</text>
</comment>
<dbReference type="PROSITE" id="PS50082">
    <property type="entry name" value="WD_REPEATS_2"/>
    <property type="match status" value="2"/>
</dbReference>
<feature type="region of interest" description="Disordered" evidence="16">
    <location>
        <begin position="544"/>
        <end position="621"/>
    </location>
</feature>
<dbReference type="Pfam" id="PF12931">
    <property type="entry name" value="TPR_Sec16"/>
    <property type="match status" value="1"/>
</dbReference>
<feature type="compositionally biased region" description="Low complexity" evidence="16">
    <location>
        <begin position="1046"/>
        <end position="1061"/>
    </location>
</feature>
<keyword evidence="7 15" id="KW-0853">WD repeat</keyword>
<dbReference type="InterPro" id="IPR024298">
    <property type="entry name" value="Sec16_Sec23-bd"/>
</dbReference>
<evidence type="ECO:0000256" key="10">
    <source>
        <dbReference type="ARBA" id="ARBA00022892"/>
    </source>
</evidence>
<dbReference type="PANTHER" id="PTHR13923:SF11">
    <property type="entry name" value="SECRETORY 31, ISOFORM D"/>
    <property type="match status" value="1"/>
</dbReference>
<dbReference type="EMBL" id="CAJMWS010001127">
    <property type="protein sequence ID" value="CAE6473738.1"/>
    <property type="molecule type" value="Genomic_DNA"/>
</dbReference>
<comment type="subcellular location">
    <subcellularLocation>
        <location evidence="1">Cytoplasmic vesicle</location>
        <location evidence="1">COPII-coated vesicle membrane</location>
        <topology evidence="1">Peripheral membrane protein</topology>
        <orientation evidence="1">Cytoplasmic side</orientation>
    </subcellularLocation>
    <subcellularLocation>
        <location evidence="2">Endoplasmic reticulum membrane</location>
        <topology evidence="2">Peripheral membrane protein</topology>
        <orientation evidence="2">Cytoplasmic side</orientation>
    </subcellularLocation>
</comment>
<evidence type="ECO:0000259" key="18">
    <source>
        <dbReference type="Pfam" id="PF12931"/>
    </source>
</evidence>
<dbReference type="InterPro" id="IPR001680">
    <property type="entry name" value="WD40_rpt"/>
</dbReference>
<evidence type="ECO:0000256" key="4">
    <source>
        <dbReference type="ARBA" id="ARBA00013507"/>
    </source>
</evidence>
<comment type="function">
    <text evidence="14">Component of the coat protein complex II (COPII) which promotes the formation of transport vesicles from the endoplasmic reticulum (ER). The coat has two main functions, the physical deformation of the endoplasmic reticulum membrane into vesicles and the selection of cargo molecules.</text>
</comment>
<name>A0A8H3GXV5_9AGAM</name>
<evidence type="ECO:0000256" key="1">
    <source>
        <dbReference type="ARBA" id="ARBA00004299"/>
    </source>
</evidence>
<dbReference type="Pfam" id="PF00400">
    <property type="entry name" value="WD40"/>
    <property type="match status" value="2"/>
</dbReference>
<dbReference type="FunFam" id="2.130.10.10:FF:000193">
    <property type="entry name" value="Protein transport protein SEC31, putative"/>
    <property type="match status" value="1"/>
</dbReference>
<feature type="compositionally biased region" description="Pro residues" evidence="16">
    <location>
        <begin position="1197"/>
        <end position="1213"/>
    </location>
</feature>
<feature type="repeat" description="WD" evidence="15">
    <location>
        <begin position="121"/>
        <end position="163"/>
    </location>
</feature>
<dbReference type="GO" id="GO:0005789">
    <property type="term" value="C:endoplasmic reticulum membrane"/>
    <property type="evidence" value="ECO:0007669"/>
    <property type="project" value="UniProtKB-SubCell"/>
</dbReference>
<dbReference type="Gene3D" id="1.25.40.1030">
    <property type="match status" value="1"/>
</dbReference>
<evidence type="ECO:0000256" key="5">
    <source>
        <dbReference type="ARBA" id="ARBA00021236"/>
    </source>
</evidence>